<gene>
    <name evidence="4" type="ORF">MACH26_34260</name>
</gene>
<evidence type="ECO:0000256" key="2">
    <source>
        <dbReference type="PROSITE-ProRule" id="PRU00169"/>
    </source>
</evidence>
<dbReference type="Pfam" id="PF00072">
    <property type="entry name" value="Response_reg"/>
    <property type="match status" value="1"/>
</dbReference>
<dbReference type="SMART" id="SM00448">
    <property type="entry name" value="REC"/>
    <property type="match status" value="1"/>
</dbReference>
<organism evidence="4 5">
    <name type="scientific">Planctobacterium marinum</name>
    <dbReference type="NCBI Taxonomy" id="1631968"/>
    <lineage>
        <taxon>Bacteria</taxon>
        <taxon>Pseudomonadati</taxon>
        <taxon>Pseudomonadota</taxon>
        <taxon>Gammaproteobacteria</taxon>
        <taxon>Alteromonadales</taxon>
        <taxon>Alteromonadaceae</taxon>
        <taxon>Planctobacterium</taxon>
    </lineage>
</organism>
<proteinExistence type="predicted"/>
<keyword evidence="5" id="KW-1185">Reference proteome</keyword>
<sequence>MNSKNKHKLNNLLGIMQGHLELLHDDQSLQTKQKSRVVKAIAALEQINQLMEQESSQSSSESADSVPAKAIAMESDSMAVECRRILVVDDEIELLQIIQKQLELAGYTVDCAPNAERGIKLLKSEQDYDLLLTDIVMPGNMNGLQLASRAMQLAPKMPIVLMTGYAKELEKNEVLQTQRLKDLCQQALKKPFSYEALLQKIKQTMDS</sequence>
<dbReference type="InterPro" id="IPR011006">
    <property type="entry name" value="CheY-like_superfamily"/>
</dbReference>
<reference evidence="4" key="1">
    <citation type="submission" date="2023-01" db="EMBL/GenBank/DDBJ databases">
        <title>Complete genome sequence of Planctobacterium marinum strain Dej080120_11.</title>
        <authorList>
            <person name="Ueki S."/>
            <person name="Maruyama F."/>
        </authorList>
    </citation>
    <scope>NUCLEOTIDE SEQUENCE</scope>
    <source>
        <strain evidence="4">Dej080120_11</strain>
    </source>
</reference>
<evidence type="ECO:0000313" key="5">
    <source>
        <dbReference type="Proteomes" id="UP001333710"/>
    </source>
</evidence>
<keyword evidence="1 2" id="KW-0597">Phosphoprotein</keyword>
<feature type="domain" description="Response regulatory" evidence="3">
    <location>
        <begin position="84"/>
        <end position="205"/>
    </location>
</feature>
<dbReference type="KEGG" id="pmaw:MACH26_34260"/>
<dbReference type="GO" id="GO:0000160">
    <property type="term" value="P:phosphorelay signal transduction system"/>
    <property type="evidence" value="ECO:0007669"/>
    <property type="project" value="InterPro"/>
</dbReference>
<evidence type="ECO:0000256" key="1">
    <source>
        <dbReference type="ARBA" id="ARBA00022553"/>
    </source>
</evidence>
<feature type="modified residue" description="4-aspartylphosphate" evidence="2">
    <location>
        <position position="134"/>
    </location>
</feature>
<dbReference type="Gene3D" id="3.40.50.2300">
    <property type="match status" value="1"/>
</dbReference>
<evidence type="ECO:0000259" key="3">
    <source>
        <dbReference type="PROSITE" id="PS50110"/>
    </source>
</evidence>
<dbReference type="PANTHER" id="PTHR44591:SF21">
    <property type="entry name" value="TWO-COMPONENT RESPONSE REGULATOR"/>
    <property type="match status" value="1"/>
</dbReference>
<evidence type="ECO:0000313" key="4">
    <source>
        <dbReference type="EMBL" id="BDX07905.1"/>
    </source>
</evidence>
<dbReference type="PROSITE" id="PS50110">
    <property type="entry name" value="RESPONSE_REGULATORY"/>
    <property type="match status" value="1"/>
</dbReference>
<accession>A0AA48I8H4</accession>
<dbReference type="InterPro" id="IPR001789">
    <property type="entry name" value="Sig_transdc_resp-reg_receiver"/>
</dbReference>
<dbReference type="PANTHER" id="PTHR44591">
    <property type="entry name" value="STRESS RESPONSE REGULATOR PROTEIN 1"/>
    <property type="match status" value="1"/>
</dbReference>
<dbReference type="InterPro" id="IPR050595">
    <property type="entry name" value="Bact_response_regulator"/>
</dbReference>
<dbReference type="Proteomes" id="UP001333710">
    <property type="component" value="Chromosome"/>
</dbReference>
<protein>
    <recommendedName>
        <fullName evidence="3">Response regulatory domain-containing protein</fullName>
    </recommendedName>
</protein>
<dbReference type="EMBL" id="AP027272">
    <property type="protein sequence ID" value="BDX07905.1"/>
    <property type="molecule type" value="Genomic_DNA"/>
</dbReference>
<dbReference type="AlphaFoldDB" id="A0AA48I8H4"/>
<dbReference type="RefSeq" id="WP_338294004.1">
    <property type="nucleotide sequence ID" value="NZ_AP027272.1"/>
</dbReference>
<dbReference type="SUPFAM" id="SSF52172">
    <property type="entry name" value="CheY-like"/>
    <property type="match status" value="1"/>
</dbReference>
<name>A0AA48I8H4_9ALTE</name>